<keyword evidence="2" id="KW-0808">Transferase</keyword>
<dbReference type="PANTHER" id="PTHR33781">
    <property type="entry name" value="PROTEIN PHYTOCHROME KINASE SUBSTRATE 1-RELATED"/>
    <property type="match status" value="1"/>
</dbReference>
<dbReference type="GO" id="GO:0009638">
    <property type="term" value="P:phototropism"/>
    <property type="evidence" value="ECO:0007669"/>
    <property type="project" value="InterPro"/>
</dbReference>
<evidence type="ECO:0000313" key="2">
    <source>
        <dbReference type="EMBL" id="KAB2633509.1"/>
    </source>
</evidence>
<comment type="caution">
    <text evidence="2">The sequence shown here is derived from an EMBL/GenBank/DDBJ whole genome shotgun (WGS) entry which is preliminary data.</text>
</comment>
<accession>A0A5N5I0Z9</accession>
<feature type="compositionally biased region" description="Polar residues" evidence="1">
    <location>
        <begin position="290"/>
        <end position="302"/>
    </location>
</feature>
<reference evidence="3" key="2">
    <citation type="submission" date="2019-10" db="EMBL/GenBank/DDBJ databases">
        <title>A de novo genome assembly of a pear dwarfing rootstock.</title>
        <authorList>
            <person name="Wang F."/>
            <person name="Wang J."/>
            <person name="Li S."/>
            <person name="Zhang Y."/>
            <person name="Fang M."/>
            <person name="Ma L."/>
            <person name="Zhao Y."/>
            <person name="Jiang S."/>
        </authorList>
    </citation>
    <scope>NUCLEOTIDE SEQUENCE [LARGE SCALE GENOMIC DNA]</scope>
</reference>
<proteinExistence type="predicted"/>
<feature type="region of interest" description="Disordered" evidence="1">
    <location>
        <begin position="68"/>
        <end position="107"/>
    </location>
</feature>
<gene>
    <name evidence="2" type="ORF">D8674_029756</name>
</gene>
<keyword evidence="3" id="KW-1185">Reference proteome</keyword>
<protein>
    <submittedName>
        <fullName evidence="2">Protein PHYTOCHROME KINASE SUBSTRATE 3-like</fullName>
    </submittedName>
</protein>
<dbReference type="InterPro" id="IPR039615">
    <property type="entry name" value="PKS"/>
</dbReference>
<keyword evidence="2" id="KW-0418">Kinase</keyword>
<reference evidence="2 3" key="1">
    <citation type="submission" date="2019-09" db="EMBL/GenBank/DDBJ databases">
        <authorList>
            <person name="Ou C."/>
        </authorList>
    </citation>
    <scope>NUCLEOTIDE SEQUENCE [LARGE SCALE GENOMIC DNA]</scope>
    <source>
        <strain evidence="2">S2</strain>
        <tissue evidence="2">Leaf</tissue>
    </source>
</reference>
<reference evidence="2 3" key="3">
    <citation type="submission" date="2019-11" db="EMBL/GenBank/DDBJ databases">
        <title>A de novo genome assembly of a pear dwarfing rootstock.</title>
        <authorList>
            <person name="Wang F."/>
            <person name="Wang J."/>
            <person name="Li S."/>
            <person name="Zhang Y."/>
            <person name="Fang M."/>
            <person name="Ma L."/>
            <person name="Zhao Y."/>
            <person name="Jiang S."/>
        </authorList>
    </citation>
    <scope>NUCLEOTIDE SEQUENCE [LARGE SCALE GENOMIC DNA]</scope>
    <source>
        <strain evidence="2">S2</strain>
        <tissue evidence="2">Leaf</tissue>
    </source>
</reference>
<feature type="compositionally biased region" description="Polar residues" evidence="1">
    <location>
        <begin position="1"/>
        <end position="18"/>
    </location>
</feature>
<dbReference type="OrthoDB" id="760005at2759"/>
<feature type="compositionally biased region" description="Basic and acidic residues" evidence="1">
    <location>
        <begin position="68"/>
        <end position="86"/>
    </location>
</feature>
<name>A0A5N5I0Z9_9ROSA</name>
<feature type="compositionally biased region" description="Acidic residues" evidence="1">
    <location>
        <begin position="263"/>
        <end position="275"/>
    </location>
</feature>
<feature type="region of interest" description="Disordered" evidence="1">
    <location>
        <begin position="1"/>
        <end position="21"/>
    </location>
</feature>
<evidence type="ECO:0000256" key="1">
    <source>
        <dbReference type="SAM" id="MobiDB-lite"/>
    </source>
</evidence>
<sequence length="302" mass="33129">MEGDANNGTRTQDASFSSHLRRAEGNFVVKLAGSVHIPNPPPAAKAEGETSVFGAEKYFSMMLEDDGPRLVDYDTSKFGQKKKENRGGQQHKQPTSRPGTPSTCSEASWNSKIGLLSSMRTPSQSKKKKVNRKINIFSSFSCNGSCSDKKSISQNVGNIDHNPAKQPQPRFKARDEVYYSSFERSNKEEHIALANLNSGAQKLAGKSQLEEKTMKEQEGPQKLLEVVGSQRMKEDNVAINSERRLSMLTSDAIPKAPVMKEDAESDASSDLDESSDTGMEKKAVKGLTPAPTTTGNWNLQRN</sequence>
<dbReference type="Proteomes" id="UP000327157">
    <property type="component" value="Chromosome 6"/>
</dbReference>
<organism evidence="2 3">
    <name type="scientific">Pyrus ussuriensis x Pyrus communis</name>
    <dbReference type="NCBI Taxonomy" id="2448454"/>
    <lineage>
        <taxon>Eukaryota</taxon>
        <taxon>Viridiplantae</taxon>
        <taxon>Streptophyta</taxon>
        <taxon>Embryophyta</taxon>
        <taxon>Tracheophyta</taxon>
        <taxon>Spermatophyta</taxon>
        <taxon>Magnoliopsida</taxon>
        <taxon>eudicotyledons</taxon>
        <taxon>Gunneridae</taxon>
        <taxon>Pentapetalae</taxon>
        <taxon>rosids</taxon>
        <taxon>fabids</taxon>
        <taxon>Rosales</taxon>
        <taxon>Rosaceae</taxon>
        <taxon>Amygdaloideae</taxon>
        <taxon>Maleae</taxon>
        <taxon>Pyrus</taxon>
    </lineage>
</organism>
<dbReference type="EMBL" id="SMOL01000120">
    <property type="protein sequence ID" value="KAB2633509.1"/>
    <property type="molecule type" value="Genomic_DNA"/>
</dbReference>
<feature type="region of interest" description="Disordered" evidence="1">
    <location>
        <begin position="245"/>
        <end position="302"/>
    </location>
</feature>
<feature type="compositionally biased region" description="Polar residues" evidence="1">
    <location>
        <begin position="87"/>
        <end position="107"/>
    </location>
</feature>
<dbReference type="AlphaFoldDB" id="A0A5N5I0Z9"/>
<evidence type="ECO:0000313" key="3">
    <source>
        <dbReference type="Proteomes" id="UP000327157"/>
    </source>
</evidence>
<dbReference type="PANTHER" id="PTHR33781:SF3">
    <property type="entry name" value="PROTEIN PHYTOCHROME KINASE SUBSTRATE 3"/>
    <property type="match status" value="1"/>
</dbReference>
<dbReference type="GO" id="GO:0016301">
    <property type="term" value="F:kinase activity"/>
    <property type="evidence" value="ECO:0007669"/>
    <property type="project" value="UniProtKB-KW"/>
</dbReference>